<proteinExistence type="predicted"/>
<organism evidence="2 3">
    <name type="scientific">Canna indica</name>
    <name type="common">Indian-shot</name>
    <dbReference type="NCBI Taxonomy" id="4628"/>
    <lineage>
        <taxon>Eukaryota</taxon>
        <taxon>Viridiplantae</taxon>
        <taxon>Streptophyta</taxon>
        <taxon>Embryophyta</taxon>
        <taxon>Tracheophyta</taxon>
        <taxon>Spermatophyta</taxon>
        <taxon>Magnoliopsida</taxon>
        <taxon>Liliopsida</taxon>
        <taxon>Zingiberales</taxon>
        <taxon>Cannaceae</taxon>
        <taxon>Canna</taxon>
    </lineage>
</organism>
<feature type="region of interest" description="Disordered" evidence="1">
    <location>
        <begin position="345"/>
        <end position="399"/>
    </location>
</feature>
<dbReference type="PANTHER" id="PTHR34792:SF1">
    <property type="entry name" value="OS02G0121500 PROTEIN"/>
    <property type="match status" value="1"/>
</dbReference>
<feature type="region of interest" description="Disordered" evidence="1">
    <location>
        <begin position="791"/>
        <end position="812"/>
    </location>
</feature>
<feature type="compositionally biased region" description="Polar residues" evidence="1">
    <location>
        <begin position="231"/>
        <end position="244"/>
    </location>
</feature>
<feature type="compositionally biased region" description="Polar residues" evidence="1">
    <location>
        <begin position="803"/>
        <end position="812"/>
    </location>
</feature>
<feature type="compositionally biased region" description="Basic residues" evidence="1">
    <location>
        <begin position="153"/>
        <end position="163"/>
    </location>
</feature>
<gene>
    <name evidence="2" type="ORF">Cni_G06929</name>
</gene>
<name>A0AAQ3JZI3_9LILI</name>
<feature type="compositionally biased region" description="Basic and acidic residues" evidence="1">
    <location>
        <begin position="300"/>
        <end position="312"/>
    </location>
</feature>
<accession>A0AAQ3JZI3</accession>
<feature type="compositionally biased region" description="Polar residues" evidence="1">
    <location>
        <begin position="112"/>
        <end position="139"/>
    </location>
</feature>
<feature type="region of interest" description="Disordered" evidence="1">
    <location>
        <begin position="300"/>
        <end position="333"/>
    </location>
</feature>
<protein>
    <submittedName>
        <fullName evidence="2">Uncharacterized protein</fullName>
    </submittedName>
</protein>
<evidence type="ECO:0000313" key="3">
    <source>
        <dbReference type="Proteomes" id="UP001327560"/>
    </source>
</evidence>
<feature type="compositionally biased region" description="Polar residues" evidence="1">
    <location>
        <begin position="572"/>
        <end position="590"/>
    </location>
</feature>
<dbReference type="PANTHER" id="PTHR34792">
    <property type="entry name" value="OS02G0121500 PROTEIN"/>
    <property type="match status" value="1"/>
</dbReference>
<evidence type="ECO:0000313" key="2">
    <source>
        <dbReference type="EMBL" id="WOK98219.1"/>
    </source>
</evidence>
<feature type="compositionally biased region" description="Basic and acidic residues" evidence="1">
    <location>
        <begin position="551"/>
        <end position="562"/>
    </location>
</feature>
<dbReference type="Proteomes" id="UP001327560">
    <property type="component" value="Chromosome 2"/>
</dbReference>
<dbReference type="EMBL" id="CP136891">
    <property type="protein sequence ID" value="WOK98219.1"/>
    <property type="molecule type" value="Genomic_DNA"/>
</dbReference>
<feature type="compositionally biased region" description="Polar residues" evidence="1">
    <location>
        <begin position="186"/>
        <end position="199"/>
    </location>
</feature>
<reference evidence="2 3" key="1">
    <citation type="submission" date="2023-10" db="EMBL/GenBank/DDBJ databases">
        <title>Chromosome-scale genome assembly provides insights into flower coloration mechanisms of Canna indica.</title>
        <authorList>
            <person name="Li C."/>
        </authorList>
    </citation>
    <scope>NUCLEOTIDE SEQUENCE [LARGE SCALE GENOMIC DNA]</scope>
    <source>
        <tissue evidence="2">Flower</tissue>
    </source>
</reference>
<evidence type="ECO:0000256" key="1">
    <source>
        <dbReference type="SAM" id="MobiDB-lite"/>
    </source>
</evidence>
<sequence length="812" mass="89836">MISAVGSGEDGVRARIKAQMMGVRNRERGIKWCAQRERAREREREAVLRSTRPLVLVGGGRREVGKLRSFRLFGSLLVSLLFQLRSSRLIDETMDGSDKDREGSRDLMRGRSMTSRYSPATRQQPMGSSPTVSNDNDNCSGGDRVDATVPMVRWKKEKVRASRWKSSNKELSEPGCSRLEGEDSGHYQSMHSTTPTSLTSRKKARLQRKATEDSDAVDPAPVPRKLRSAINKRSSLSSSPTTPNAKRKHHHSSNGQLIYQSDGRRCKENVLFGSFTKDEEEVVEALCALSRLLPIGEQILDKEDRRESETPPDKNANSATCSDVVKEEGKSITQQPVSCEIKCHSSGMEKPNEEPRNDEHASSKQYITDDGRPTVDSNLNRAPEPGSHVALSENKQPENTPFRNLMKFSSATGVLPHHFTRDKVMQLTKCDTIATLPACKSDVQQNGCAGSATPRHEVLQTDCSSESNARLLYLDGTVPPHIQCSSNSAVRPDIVINSARLPSSGIELPTTKVPRDITLTWKKCTIHASVCHLIRSYQDKEKQGTQSLRNGESKWTKSKDGTKLCAPANNERAGSQSGLDPMSSAANNGSAMVERNKHEGRNETLCNGRFLPAHQSPILLEAKQKQACDFLSLSAGDDTSSSANGVNSGKLPSPFLHAQVPHHSLVPFPFPHVPYAPPYSEKLLPVATQQVQLQVPHFIGNRFYRPQMDNTMGNIQMQQQYQQQHLWQAQYARYSSPVIMGVSQGDWIHDPSTSTCQIAQTSTVTSSPSIQMQGGSYHPPVLRQHRQLITNASSSSSSKAKPHQNQQLRSLQ</sequence>
<dbReference type="InterPro" id="IPR040305">
    <property type="entry name" value="At1g75730-like"/>
</dbReference>
<feature type="compositionally biased region" description="Basic and acidic residues" evidence="1">
    <location>
        <begin position="350"/>
        <end position="373"/>
    </location>
</feature>
<keyword evidence="3" id="KW-1185">Reference proteome</keyword>
<feature type="region of interest" description="Disordered" evidence="1">
    <location>
        <begin position="93"/>
        <end position="260"/>
    </location>
</feature>
<dbReference type="AlphaFoldDB" id="A0AAQ3JZI3"/>
<feature type="compositionally biased region" description="Basic and acidic residues" evidence="1">
    <location>
        <begin position="93"/>
        <end position="109"/>
    </location>
</feature>
<feature type="region of interest" description="Disordered" evidence="1">
    <location>
        <begin position="541"/>
        <end position="591"/>
    </location>
</feature>